<accession>A0A922AAH2</accession>
<dbReference type="SUPFAM" id="SSF88946">
    <property type="entry name" value="Sigma2 domain of RNA polymerase sigma factors"/>
    <property type="match status" value="1"/>
</dbReference>
<gene>
    <name evidence="8" type="ORF">I3842_14G004700</name>
</gene>
<dbReference type="InterPro" id="IPR000943">
    <property type="entry name" value="RNA_pol_sigma70"/>
</dbReference>
<evidence type="ECO:0000256" key="6">
    <source>
        <dbReference type="SAM" id="MobiDB-lite"/>
    </source>
</evidence>
<feature type="domain" description="RNA polymerase sigma-70" evidence="7">
    <location>
        <begin position="250"/>
        <end position="263"/>
    </location>
</feature>
<keyword evidence="2" id="KW-0805">Transcription regulation</keyword>
<keyword evidence="4" id="KW-0238">DNA-binding</keyword>
<dbReference type="Pfam" id="PF04542">
    <property type="entry name" value="Sigma70_r2"/>
    <property type="match status" value="1"/>
</dbReference>
<proteinExistence type="inferred from homology"/>
<dbReference type="GO" id="GO:0003677">
    <property type="term" value="F:DNA binding"/>
    <property type="evidence" value="ECO:0007669"/>
    <property type="project" value="UniProtKB-KW"/>
</dbReference>
<evidence type="ECO:0000313" key="8">
    <source>
        <dbReference type="EMBL" id="KAG6676985.1"/>
    </source>
</evidence>
<keyword evidence="3" id="KW-0731">Sigma factor</keyword>
<dbReference type="PROSITE" id="PS00715">
    <property type="entry name" value="SIGMA70_1"/>
    <property type="match status" value="1"/>
</dbReference>
<sequence>MAGQRYLSRKISQFCFANPSFHSLTFSSTALFMAITTICSSPAHSPTLPAISSLKTHHHIQPHLIVSSSFSTKFGSNFVSNDALVIAAAAQAVALAHAAMQAARDAVLAAAETGDVWSGRESEKGLVRYGSGSGVRRRKRRKGLEGKNGVGSRSSRGSVKSRNLSSIEEAELCLCIKEGARLEVARTRITKAQGRQPTSKQLAKAIGMERSADKMLCDGRNSRERISRSYRRLVVSIAKGYQGKGLSFQDLIQEGSIGLLRGVEKFEPERGYRLSTYVYWWIKQAIIKAIANESRIVRLPGHMCRMVARIAEARNLLSKRLGRLPTHDEIAEVLDVHISIVRLVSERNRPPISLDRSITDQGRVTLQEIISGPDETMPEKMVKKQLMKQELEKLLTSLDKREEHVLRLHFGLNGEPPRSCEEIGRILKLSRERIRQINGIALSKLRHTSVVDILELYFV</sequence>
<dbReference type="PANTHER" id="PTHR30603:SF47">
    <property type="entry name" value="RNA POLYMERASE SIGMA FACTOR SIGD, CHLOROPLASTIC"/>
    <property type="match status" value="1"/>
</dbReference>
<feature type="region of interest" description="Disordered" evidence="6">
    <location>
        <begin position="128"/>
        <end position="162"/>
    </location>
</feature>
<dbReference type="Pfam" id="PF04545">
    <property type="entry name" value="Sigma70_r4"/>
    <property type="match status" value="1"/>
</dbReference>
<evidence type="ECO:0000256" key="3">
    <source>
        <dbReference type="ARBA" id="ARBA00023082"/>
    </source>
</evidence>
<dbReference type="InterPro" id="IPR007627">
    <property type="entry name" value="RNA_pol_sigma70_r2"/>
</dbReference>
<dbReference type="AlphaFoldDB" id="A0A922AAH2"/>
<dbReference type="InterPro" id="IPR013325">
    <property type="entry name" value="RNA_pol_sigma_r2"/>
</dbReference>
<dbReference type="PANTHER" id="PTHR30603">
    <property type="entry name" value="RNA POLYMERASE SIGMA FACTOR RPO"/>
    <property type="match status" value="1"/>
</dbReference>
<comment type="caution">
    <text evidence="8">The sequence shown here is derived from an EMBL/GenBank/DDBJ whole genome shotgun (WGS) entry which is preliminary data.</text>
</comment>
<reference evidence="8" key="1">
    <citation type="submission" date="2021-01" db="EMBL/GenBank/DDBJ databases">
        <authorList>
            <person name="Lovell J.T."/>
            <person name="Bentley N."/>
            <person name="Bhattarai G."/>
            <person name="Jenkins J.W."/>
            <person name="Sreedasyam A."/>
            <person name="Alarcon Y."/>
            <person name="Bock C."/>
            <person name="Boston L."/>
            <person name="Carlson J."/>
            <person name="Cervantes K."/>
            <person name="Clermont K."/>
            <person name="Krom N."/>
            <person name="Kubenka K."/>
            <person name="Mamidi S."/>
            <person name="Mattison C."/>
            <person name="Monteros M."/>
            <person name="Pisani C."/>
            <person name="Plott C."/>
            <person name="Rajasekar S."/>
            <person name="Rhein H.S."/>
            <person name="Rohla C."/>
            <person name="Song M."/>
            <person name="Hilaire R.S."/>
            <person name="Shu S."/>
            <person name="Wells L."/>
            <person name="Wang X."/>
            <person name="Webber J."/>
            <person name="Heerema R.J."/>
            <person name="Klein P."/>
            <person name="Conner P."/>
            <person name="Grauke L."/>
            <person name="Grimwood J."/>
            <person name="Schmutz J."/>
            <person name="Randall J.J."/>
        </authorList>
    </citation>
    <scope>NUCLEOTIDE SEQUENCE</scope>
    <source>
        <tissue evidence="8">Leaf</tissue>
    </source>
</reference>
<dbReference type="InterPro" id="IPR013324">
    <property type="entry name" value="RNA_pol_sigma_r3/r4-like"/>
</dbReference>
<dbReference type="GO" id="GO:0016987">
    <property type="term" value="F:sigma factor activity"/>
    <property type="evidence" value="ECO:0007669"/>
    <property type="project" value="UniProtKB-KW"/>
</dbReference>
<dbReference type="Pfam" id="PF04539">
    <property type="entry name" value="Sigma70_r3"/>
    <property type="match status" value="1"/>
</dbReference>
<dbReference type="InterPro" id="IPR007624">
    <property type="entry name" value="RNA_pol_sigma70_r3"/>
</dbReference>
<dbReference type="InterPro" id="IPR036388">
    <property type="entry name" value="WH-like_DNA-bd_sf"/>
</dbReference>
<dbReference type="Gene3D" id="1.10.10.10">
    <property type="entry name" value="Winged helix-like DNA-binding domain superfamily/Winged helix DNA-binding domain"/>
    <property type="match status" value="2"/>
</dbReference>
<evidence type="ECO:0000256" key="5">
    <source>
        <dbReference type="ARBA" id="ARBA00023163"/>
    </source>
</evidence>
<dbReference type="PRINTS" id="PR00046">
    <property type="entry name" value="SIGMA70FCT"/>
</dbReference>
<dbReference type="Gene3D" id="1.10.601.10">
    <property type="entry name" value="RNA Polymerase Primary Sigma Factor"/>
    <property type="match status" value="1"/>
</dbReference>
<dbReference type="NCBIfam" id="TIGR02937">
    <property type="entry name" value="sigma70-ECF"/>
    <property type="match status" value="1"/>
</dbReference>
<feature type="compositionally biased region" description="Low complexity" evidence="6">
    <location>
        <begin position="150"/>
        <end position="162"/>
    </location>
</feature>
<protein>
    <recommendedName>
        <fullName evidence="7">RNA polymerase sigma-70 domain-containing protein</fullName>
    </recommendedName>
</protein>
<dbReference type="InterPro" id="IPR014284">
    <property type="entry name" value="RNA_pol_sigma-70_dom"/>
</dbReference>
<evidence type="ECO:0000256" key="4">
    <source>
        <dbReference type="ARBA" id="ARBA00023125"/>
    </source>
</evidence>
<dbReference type="InterPro" id="IPR007630">
    <property type="entry name" value="RNA_pol_sigma70_r4"/>
</dbReference>
<dbReference type="EMBL" id="CM031838">
    <property type="protein sequence ID" value="KAG6676985.1"/>
    <property type="molecule type" value="Genomic_DNA"/>
</dbReference>
<evidence type="ECO:0000256" key="1">
    <source>
        <dbReference type="ARBA" id="ARBA00007788"/>
    </source>
</evidence>
<dbReference type="InterPro" id="IPR050239">
    <property type="entry name" value="Sigma-70_RNA_pol_init_factors"/>
</dbReference>
<dbReference type="GO" id="GO:0006352">
    <property type="term" value="P:DNA-templated transcription initiation"/>
    <property type="evidence" value="ECO:0007669"/>
    <property type="project" value="InterPro"/>
</dbReference>
<dbReference type="Proteomes" id="UP000811246">
    <property type="component" value="Chromosome 14"/>
</dbReference>
<keyword evidence="5" id="KW-0804">Transcription</keyword>
<comment type="similarity">
    <text evidence="1">Belongs to the sigma-70 factor family.</text>
</comment>
<organism evidence="8 9">
    <name type="scientific">Carya illinoinensis</name>
    <name type="common">Pecan</name>
    <dbReference type="NCBI Taxonomy" id="32201"/>
    <lineage>
        <taxon>Eukaryota</taxon>
        <taxon>Viridiplantae</taxon>
        <taxon>Streptophyta</taxon>
        <taxon>Embryophyta</taxon>
        <taxon>Tracheophyta</taxon>
        <taxon>Spermatophyta</taxon>
        <taxon>Magnoliopsida</taxon>
        <taxon>eudicotyledons</taxon>
        <taxon>Gunneridae</taxon>
        <taxon>Pentapetalae</taxon>
        <taxon>rosids</taxon>
        <taxon>fabids</taxon>
        <taxon>Fagales</taxon>
        <taxon>Juglandaceae</taxon>
        <taxon>Carya</taxon>
    </lineage>
</organism>
<evidence type="ECO:0000256" key="2">
    <source>
        <dbReference type="ARBA" id="ARBA00023015"/>
    </source>
</evidence>
<dbReference type="GO" id="GO:0071482">
    <property type="term" value="P:cellular response to light stimulus"/>
    <property type="evidence" value="ECO:0007669"/>
    <property type="project" value="UniProtKB-ARBA"/>
</dbReference>
<evidence type="ECO:0000313" key="9">
    <source>
        <dbReference type="Proteomes" id="UP000811246"/>
    </source>
</evidence>
<name>A0A922AAH2_CARIL</name>
<dbReference type="SUPFAM" id="SSF88659">
    <property type="entry name" value="Sigma3 and sigma4 domains of RNA polymerase sigma factors"/>
    <property type="match status" value="2"/>
</dbReference>
<evidence type="ECO:0000259" key="7">
    <source>
        <dbReference type="PROSITE" id="PS00715"/>
    </source>
</evidence>